<evidence type="ECO:0000313" key="3">
    <source>
        <dbReference type="Proteomes" id="UP001362999"/>
    </source>
</evidence>
<dbReference type="AlphaFoldDB" id="A0AAV9Z0K8"/>
<evidence type="ECO:0008006" key="4">
    <source>
        <dbReference type="Google" id="ProtNLM"/>
    </source>
</evidence>
<organism evidence="2 3">
    <name type="scientific">Favolaschia claudopus</name>
    <dbReference type="NCBI Taxonomy" id="2862362"/>
    <lineage>
        <taxon>Eukaryota</taxon>
        <taxon>Fungi</taxon>
        <taxon>Dikarya</taxon>
        <taxon>Basidiomycota</taxon>
        <taxon>Agaricomycotina</taxon>
        <taxon>Agaricomycetes</taxon>
        <taxon>Agaricomycetidae</taxon>
        <taxon>Agaricales</taxon>
        <taxon>Marasmiineae</taxon>
        <taxon>Mycenaceae</taxon>
        <taxon>Favolaschia</taxon>
    </lineage>
</organism>
<reference evidence="2 3" key="1">
    <citation type="journal article" date="2024" name="J Genomics">
        <title>Draft genome sequencing and assembly of Favolaschia claudopus CIRM-BRFM 2984 isolated from oak limbs.</title>
        <authorList>
            <person name="Navarro D."/>
            <person name="Drula E."/>
            <person name="Chaduli D."/>
            <person name="Cazenave R."/>
            <person name="Ahrendt S."/>
            <person name="Wang J."/>
            <person name="Lipzen A."/>
            <person name="Daum C."/>
            <person name="Barry K."/>
            <person name="Grigoriev I.V."/>
            <person name="Favel A."/>
            <person name="Rosso M.N."/>
            <person name="Martin F."/>
        </authorList>
    </citation>
    <scope>NUCLEOTIDE SEQUENCE [LARGE SCALE GENOMIC DNA]</scope>
    <source>
        <strain evidence="2 3">CIRM-BRFM 2984</strain>
    </source>
</reference>
<proteinExistence type="predicted"/>
<name>A0AAV9Z0K8_9AGAR</name>
<evidence type="ECO:0000313" key="2">
    <source>
        <dbReference type="EMBL" id="KAK6966780.1"/>
    </source>
</evidence>
<sequence length="586" mass="67807">MLRSDPISSLRPTGGRKPPQLATLSGAANSTTPSAEQFLALLNSNNVPTNEQVTLLRKDLVTSEHLLAKYRNKLTTITTEQEQLLQKLKADLWRSWYSDSMRRSIIREKEQSIKRQTTPFQARIGMLQSRIRDLRTILSTIRRLPAEILSEILRASTVAEESLPLDLSCRKRHIAPWRFAHVCRFWRETALGDPHLWSRIQIIAHEMNWEKQDLLFDLRAQIRLSGEVSLSVVLDLRYVEEDDEDQSIDYEILMDVLRVLLPSSNRWSRFTLRVENLDYYFPLLSGVQNQLHRLDYLRLEGWHRVSEGENLELFENTPRLRQVDFSSLHLIASYNDLGIEWRNLTWLELSAEENTLLDILSQIPDLVKLGIGNVESFGPLLPRENISLEKLLRLTIRDSSIIQYLTTPTLEHLHFMNGNVEDIQELVHRSRCCIRTLDLDFHGSAFYHDPANVVLLLQNLPQLDHLSLNDFYEKELLQVVPALIVNGPGHSKPLCPNLSTIRVELKGSIANDMWTSLCEMIESRWNVPPDCPRLLQRVCFQWENHLYPSLYSGFCPSESARKRLAALRDQGLYVEGMDAARRRIRA</sequence>
<comment type="caution">
    <text evidence="2">The sequence shown here is derived from an EMBL/GenBank/DDBJ whole genome shotgun (WGS) entry which is preliminary data.</text>
</comment>
<dbReference type="EMBL" id="JAWWNJ010000256">
    <property type="protein sequence ID" value="KAK6966780.1"/>
    <property type="molecule type" value="Genomic_DNA"/>
</dbReference>
<evidence type="ECO:0000256" key="1">
    <source>
        <dbReference type="SAM" id="MobiDB-lite"/>
    </source>
</evidence>
<keyword evidence="3" id="KW-1185">Reference proteome</keyword>
<dbReference type="Gene3D" id="3.80.10.10">
    <property type="entry name" value="Ribonuclease Inhibitor"/>
    <property type="match status" value="1"/>
</dbReference>
<dbReference type="SUPFAM" id="SSF52047">
    <property type="entry name" value="RNI-like"/>
    <property type="match status" value="1"/>
</dbReference>
<protein>
    <recommendedName>
        <fullName evidence="4">F-box domain-containing protein</fullName>
    </recommendedName>
</protein>
<accession>A0AAV9Z0K8</accession>
<feature type="compositionally biased region" description="Polar residues" evidence="1">
    <location>
        <begin position="1"/>
        <end position="11"/>
    </location>
</feature>
<gene>
    <name evidence="2" type="ORF">R3P38DRAFT_3512167</name>
</gene>
<dbReference type="Proteomes" id="UP001362999">
    <property type="component" value="Unassembled WGS sequence"/>
</dbReference>
<dbReference type="InterPro" id="IPR032675">
    <property type="entry name" value="LRR_dom_sf"/>
</dbReference>
<feature type="region of interest" description="Disordered" evidence="1">
    <location>
        <begin position="1"/>
        <end position="29"/>
    </location>
</feature>